<dbReference type="PATRIC" id="fig|1229521.3.peg.3593"/>
<reference evidence="3" key="1">
    <citation type="submission" date="2012-11" db="EMBL/GenBank/DDBJ databases">
        <authorList>
            <person name="Singh A."/>
            <person name="Pinnaka A.K."/>
            <person name="Vaidya B."/>
        </authorList>
    </citation>
    <scope>NUCLEOTIDE SEQUENCE [LARGE SCALE GENOMIC DNA]</scope>
    <source>
        <strain evidence="3">AK23</strain>
    </source>
</reference>
<dbReference type="Proteomes" id="UP000019464">
    <property type="component" value="Unassembled WGS sequence"/>
</dbReference>
<dbReference type="InterPro" id="IPR003765">
    <property type="entry name" value="NO3_reductase_chaperone_NarJ"/>
</dbReference>
<dbReference type="STRING" id="1229521.D791_03562"/>
<evidence type="ECO:0000313" key="3">
    <source>
        <dbReference type="Proteomes" id="UP000019464"/>
    </source>
</evidence>
<dbReference type="GO" id="GO:0042128">
    <property type="term" value="P:nitrate assimilation"/>
    <property type="evidence" value="ECO:0007669"/>
    <property type="project" value="UniProtKB-KW"/>
</dbReference>
<dbReference type="GO" id="GO:0051082">
    <property type="term" value="F:unfolded protein binding"/>
    <property type="evidence" value="ECO:0007669"/>
    <property type="project" value="InterPro"/>
</dbReference>
<proteinExistence type="predicted"/>
<reference evidence="2 3" key="2">
    <citation type="journal article" date="2015" name="Syst. Appl. Microbiol.">
        <title>Nitrincola nitratireducens sp. nov. isolated from a haloalkaline crater lake.</title>
        <authorList>
            <person name="Singh A."/>
            <person name="Vaidya B."/>
            <person name="Tanuku N.R."/>
            <person name="Pinnaka A.K."/>
        </authorList>
    </citation>
    <scope>NUCLEOTIDE SEQUENCE [LARGE SCALE GENOMIC DNA]</scope>
    <source>
        <strain evidence="2 3">AK23</strain>
    </source>
</reference>
<name>W9V095_9GAMM</name>
<evidence type="ECO:0000313" key="2">
    <source>
        <dbReference type="EMBL" id="EXJ09557.1"/>
    </source>
</evidence>
<dbReference type="InterPro" id="IPR020945">
    <property type="entry name" value="DMSO/NO3_reduct_chaperone"/>
</dbReference>
<dbReference type="RefSeq" id="WP_036513860.1">
    <property type="nucleotide sequence ID" value="NZ_AONB01000023.1"/>
</dbReference>
<dbReference type="EMBL" id="AONB01000023">
    <property type="protein sequence ID" value="EXJ09557.1"/>
    <property type="molecule type" value="Genomic_DNA"/>
</dbReference>
<dbReference type="Gene3D" id="1.10.3480.10">
    <property type="entry name" value="TorD-like"/>
    <property type="match status" value="1"/>
</dbReference>
<dbReference type="Pfam" id="PF02613">
    <property type="entry name" value="Nitrate_red_del"/>
    <property type="match status" value="1"/>
</dbReference>
<sequence length="238" mass="27119">MKSLKVIAYLLDYPSPEMRDSRVEMVAYLRQERIVSGELLEQLIAFVDELCTMDVLEAQEAYVSLFDRGRSVSLLLFEHVHGESRDRGQAMVNLMAEYEKAGLEIDARELPDYLPLFLEFLSTRPTNNIRQWLCSIEHILALIGERLKQRESAYALLFEALLIIAGSEFEDTSIAERVSSEVRDDTPEALDKVWEEEMVQFIGNSTSSSCGESGVIQQRRAELGRVQTLHVQNLQTTV</sequence>
<dbReference type="NCBIfam" id="TIGR00684">
    <property type="entry name" value="narJ"/>
    <property type="match status" value="1"/>
</dbReference>
<dbReference type="PANTHER" id="PTHR43680:SF2">
    <property type="entry name" value="NITRATE REDUCTASE MOLYBDENUM COFACTOR ASSEMBLY CHAPERONE NARJ"/>
    <property type="match status" value="1"/>
</dbReference>
<dbReference type="PANTHER" id="PTHR43680">
    <property type="entry name" value="NITRATE REDUCTASE MOLYBDENUM COFACTOR ASSEMBLY CHAPERONE"/>
    <property type="match status" value="1"/>
</dbReference>
<dbReference type="OrthoDB" id="8478585at2"/>
<protein>
    <submittedName>
        <fullName evidence="2">Redox enzyme maturation protein NarJ</fullName>
    </submittedName>
</protein>
<dbReference type="SUPFAM" id="SSF89155">
    <property type="entry name" value="TorD-like"/>
    <property type="match status" value="1"/>
</dbReference>
<dbReference type="GO" id="GO:0051131">
    <property type="term" value="P:chaperone-mediated protein complex assembly"/>
    <property type="evidence" value="ECO:0007669"/>
    <property type="project" value="InterPro"/>
</dbReference>
<keyword evidence="1" id="KW-0534">Nitrate assimilation</keyword>
<organism evidence="2 3">
    <name type="scientific">Nitrincola nitratireducens</name>
    <dbReference type="NCBI Taxonomy" id="1229521"/>
    <lineage>
        <taxon>Bacteria</taxon>
        <taxon>Pseudomonadati</taxon>
        <taxon>Pseudomonadota</taxon>
        <taxon>Gammaproteobacteria</taxon>
        <taxon>Oceanospirillales</taxon>
        <taxon>Oceanospirillaceae</taxon>
        <taxon>Nitrincola</taxon>
    </lineage>
</organism>
<evidence type="ECO:0000256" key="1">
    <source>
        <dbReference type="ARBA" id="ARBA00023063"/>
    </source>
</evidence>
<keyword evidence="3" id="KW-1185">Reference proteome</keyword>
<dbReference type="GO" id="GO:0016530">
    <property type="term" value="F:metallochaperone activity"/>
    <property type="evidence" value="ECO:0007669"/>
    <property type="project" value="TreeGrafter"/>
</dbReference>
<accession>W9V095</accession>
<gene>
    <name evidence="2" type="primary">narJ</name>
    <name evidence="2" type="ORF">D791_03562</name>
</gene>
<dbReference type="AlphaFoldDB" id="W9V095"/>
<comment type="caution">
    <text evidence="2">The sequence shown here is derived from an EMBL/GenBank/DDBJ whole genome shotgun (WGS) entry which is preliminary data.</text>
</comment>
<dbReference type="InterPro" id="IPR036411">
    <property type="entry name" value="TorD-like_sf"/>
</dbReference>